<dbReference type="FunFam" id="3.40.309.10:FF:000049">
    <property type="entry name" value="Aldehyde dehydrogenase"/>
    <property type="match status" value="1"/>
</dbReference>
<dbReference type="Gene3D" id="3.40.605.10">
    <property type="entry name" value="Aldehyde Dehydrogenase, Chain A, domain 1"/>
    <property type="match status" value="1"/>
</dbReference>
<dbReference type="AlphaFoldDB" id="A0A1L9PV36"/>
<feature type="domain" description="Aldehyde dehydrogenase" evidence="7">
    <location>
        <begin position="19"/>
        <end position="480"/>
    </location>
</feature>
<evidence type="ECO:0000256" key="1">
    <source>
        <dbReference type="ARBA" id="ARBA00009986"/>
    </source>
</evidence>
<dbReference type="STRING" id="1036611.A0A1L9PV36"/>
<evidence type="ECO:0000313" key="8">
    <source>
        <dbReference type="EMBL" id="OJJ05302.1"/>
    </source>
</evidence>
<evidence type="ECO:0000256" key="4">
    <source>
        <dbReference type="ARBA" id="ARBA00049194"/>
    </source>
</evidence>
<name>A0A1L9PV36_ASPVE</name>
<dbReference type="SUPFAM" id="SSF53720">
    <property type="entry name" value="ALDH-like"/>
    <property type="match status" value="1"/>
</dbReference>
<evidence type="ECO:0000313" key="9">
    <source>
        <dbReference type="Proteomes" id="UP000184073"/>
    </source>
</evidence>
<dbReference type="InterPro" id="IPR015590">
    <property type="entry name" value="Aldehyde_DH_dom"/>
</dbReference>
<dbReference type="InterPro" id="IPR016163">
    <property type="entry name" value="Ald_DH_C"/>
</dbReference>
<dbReference type="Proteomes" id="UP000184073">
    <property type="component" value="Unassembled WGS sequence"/>
</dbReference>
<dbReference type="InterPro" id="IPR016161">
    <property type="entry name" value="Ald_DH/histidinol_DH"/>
</dbReference>
<dbReference type="GO" id="GO:0004029">
    <property type="term" value="F:aldehyde dehydrogenase (NAD+) activity"/>
    <property type="evidence" value="ECO:0007669"/>
    <property type="project" value="UniProtKB-EC"/>
</dbReference>
<dbReference type="InterPro" id="IPR016162">
    <property type="entry name" value="Ald_DH_N"/>
</dbReference>
<keyword evidence="9" id="KW-1185">Reference proteome</keyword>
<dbReference type="InterPro" id="IPR029510">
    <property type="entry name" value="Ald_DH_CS_GLU"/>
</dbReference>
<feature type="active site" evidence="5">
    <location>
        <position position="256"/>
    </location>
</feature>
<dbReference type="VEuPathDB" id="FungiDB:ASPVEDRAFT_44802"/>
<dbReference type="RefSeq" id="XP_040671064.1">
    <property type="nucleotide sequence ID" value="XM_040813142.1"/>
</dbReference>
<accession>A0A1L9PV36</accession>
<evidence type="ECO:0000256" key="2">
    <source>
        <dbReference type="ARBA" id="ARBA00023002"/>
    </source>
</evidence>
<dbReference type="GeneID" id="63728653"/>
<dbReference type="PROSITE" id="PS00687">
    <property type="entry name" value="ALDEHYDE_DEHYDR_GLU"/>
    <property type="match status" value="1"/>
</dbReference>
<evidence type="ECO:0000256" key="5">
    <source>
        <dbReference type="PROSITE-ProRule" id="PRU10007"/>
    </source>
</evidence>
<organism evidence="8 9">
    <name type="scientific">Aspergillus versicolor CBS 583.65</name>
    <dbReference type="NCBI Taxonomy" id="1036611"/>
    <lineage>
        <taxon>Eukaryota</taxon>
        <taxon>Fungi</taxon>
        <taxon>Dikarya</taxon>
        <taxon>Ascomycota</taxon>
        <taxon>Pezizomycotina</taxon>
        <taxon>Eurotiomycetes</taxon>
        <taxon>Eurotiomycetidae</taxon>
        <taxon>Eurotiales</taxon>
        <taxon>Aspergillaceae</taxon>
        <taxon>Aspergillus</taxon>
        <taxon>Aspergillus subgen. Nidulantes</taxon>
    </lineage>
</organism>
<comment type="catalytic activity">
    <reaction evidence="4">
        <text>an aldehyde + NAD(+) + H2O = a carboxylate + NADH + 2 H(+)</text>
        <dbReference type="Rhea" id="RHEA:16185"/>
        <dbReference type="ChEBI" id="CHEBI:15377"/>
        <dbReference type="ChEBI" id="CHEBI:15378"/>
        <dbReference type="ChEBI" id="CHEBI:17478"/>
        <dbReference type="ChEBI" id="CHEBI:29067"/>
        <dbReference type="ChEBI" id="CHEBI:57540"/>
        <dbReference type="ChEBI" id="CHEBI:57945"/>
        <dbReference type="EC" id="1.2.1.3"/>
    </reaction>
</comment>
<proteinExistence type="inferred from homology"/>
<dbReference type="EC" id="1.2.1.3" evidence="3"/>
<dbReference type="Gene3D" id="3.40.309.10">
    <property type="entry name" value="Aldehyde Dehydrogenase, Chain A, domain 2"/>
    <property type="match status" value="1"/>
</dbReference>
<dbReference type="Pfam" id="PF00171">
    <property type="entry name" value="Aldedh"/>
    <property type="match status" value="1"/>
</dbReference>
<dbReference type="OrthoDB" id="310895at2759"/>
<sequence>MLDFSRTKLPTQLFINNEYVDPKSPAVFSVSNPRDNSLVSDKVPLAGADDVDAAVAAAEAAFPKWKAISASERRAIMLKFADLVEKHAEVLGELTRITLGAPYQAFGRFEVGLCAESFQYNAGWIDKFAGEAFPQENGFMKITRNEPLGVTAGVVPWNGPMGTVGLKAAPALATGNCFILKPSEKTPFAALALGPLIREAGFPPGVFQVLSGDGFTGALLASHMRIRKVSFTGSIATGKRIQKMAAESNLKRVTLELGGKSPAVVFDDCNIDNAVTWCVNAITANSGQVCFAASRVYVQEGIRDEFTKRYKAALEERAKKINDPEREDTLMGPLVDEAQFKRVSGFLERGAKAHSLLTGGKPVGDKGFFVQPTVFTGVEPGAELYREEIFGPVSILNFFKTEEEVLSKANATEYGLMAGVFTQDINKALRVASEFESGMVGINCISLNFLNVPFGGSKQSGLGRECGRNALEHFTEPKTVMINLTY</sequence>
<evidence type="ECO:0000259" key="7">
    <source>
        <dbReference type="Pfam" id="PF00171"/>
    </source>
</evidence>
<dbReference type="PANTHER" id="PTHR11699">
    <property type="entry name" value="ALDEHYDE DEHYDROGENASE-RELATED"/>
    <property type="match status" value="1"/>
</dbReference>
<dbReference type="FunFam" id="3.40.605.10:FF:000007">
    <property type="entry name" value="NAD/NADP-dependent betaine aldehyde dehydrogenase"/>
    <property type="match status" value="1"/>
</dbReference>
<evidence type="ECO:0000256" key="3">
    <source>
        <dbReference type="ARBA" id="ARBA00024226"/>
    </source>
</evidence>
<comment type="similarity">
    <text evidence="1 6">Belongs to the aldehyde dehydrogenase family.</text>
</comment>
<reference evidence="9" key="1">
    <citation type="journal article" date="2017" name="Genome Biol.">
        <title>Comparative genomics reveals high biological diversity and specific adaptations in the industrially and medically important fungal genus Aspergillus.</title>
        <authorList>
            <person name="de Vries R.P."/>
            <person name="Riley R."/>
            <person name="Wiebenga A."/>
            <person name="Aguilar-Osorio G."/>
            <person name="Amillis S."/>
            <person name="Uchima C.A."/>
            <person name="Anderluh G."/>
            <person name="Asadollahi M."/>
            <person name="Askin M."/>
            <person name="Barry K."/>
            <person name="Battaglia E."/>
            <person name="Bayram O."/>
            <person name="Benocci T."/>
            <person name="Braus-Stromeyer S.A."/>
            <person name="Caldana C."/>
            <person name="Canovas D."/>
            <person name="Cerqueira G.C."/>
            <person name="Chen F."/>
            <person name="Chen W."/>
            <person name="Choi C."/>
            <person name="Clum A."/>
            <person name="Dos Santos R.A."/>
            <person name="Damasio A.R."/>
            <person name="Diallinas G."/>
            <person name="Emri T."/>
            <person name="Fekete E."/>
            <person name="Flipphi M."/>
            <person name="Freyberg S."/>
            <person name="Gallo A."/>
            <person name="Gournas C."/>
            <person name="Habgood R."/>
            <person name="Hainaut M."/>
            <person name="Harispe M.L."/>
            <person name="Henrissat B."/>
            <person name="Hilden K.S."/>
            <person name="Hope R."/>
            <person name="Hossain A."/>
            <person name="Karabika E."/>
            <person name="Karaffa L."/>
            <person name="Karanyi Z."/>
            <person name="Krasevec N."/>
            <person name="Kuo A."/>
            <person name="Kusch H."/>
            <person name="LaButti K."/>
            <person name="Lagendijk E.L."/>
            <person name="Lapidus A."/>
            <person name="Levasseur A."/>
            <person name="Lindquist E."/>
            <person name="Lipzen A."/>
            <person name="Logrieco A.F."/>
            <person name="MacCabe A."/>
            <person name="Maekelae M.R."/>
            <person name="Malavazi I."/>
            <person name="Melin P."/>
            <person name="Meyer V."/>
            <person name="Mielnichuk N."/>
            <person name="Miskei M."/>
            <person name="Molnar A.P."/>
            <person name="Mule G."/>
            <person name="Ngan C.Y."/>
            <person name="Orejas M."/>
            <person name="Orosz E."/>
            <person name="Ouedraogo J.P."/>
            <person name="Overkamp K.M."/>
            <person name="Park H.-S."/>
            <person name="Perrone G."/>
            <person name="Piumi F."/>
            <person name="Punt P.J."/>
            <person name="Ram A.F."/>
            <person name="Ramon A."/>
            <person name="Rauscher S."/>
            <person name="Record E."/>
            <person name="Riano-Pachon D.M."/>
            <person name="Robert V."/>
            <person name="Roehrig J."/>
            <person name="Ruller R."/>
            <person name="Salamov A."/>
            <person name="Salih N.S."/>
            <person name="Samson R.A."/>
            <person name="Sandor E."/>
            <person name="Sanguinetti M."/>
            <person name="Schuetze T."/>
            <person name="Sepcic K."/>
            <person name="Shelest E."/>
            <person name="Sherlock G."/>
            <person name="Sophianopoulou V."/>
            <person name="Squina F.M."/>
            <person name="Sun H."/>
            <person name="Susca A."/>
            <person name="Todd R.B."/>
            <person name="Tsang A."/>
            <person name="Unkles S.E."/>
            <person name="van de Wiele N."/>
            <person name="van Rossen-Uffink D."/>
            <person name="Oliveira J.V."/>
            <person name="Vesth T.C."/>
            <person name="Visser J."/>
            <person name="Yu J.-H."/>
            <person name="Zhou M."/>
            <person name="Andersen M.R."/>
            <person name="Archer D.B."/>
            <person name="Baker S.E."/>
            <person name="Benoit I."/>
            <person name="Brakhage A.A."/>
            <person name="Braus G.H."/>
            <person name="Fischer R."/>
            <person name="Frisvad J.C."/>
            <person name="Goldman G.H."/>
            <person name="Houbraken J."/>
            <person name="Oakley B."/>
            <person name="Pocsi I."/>
            <person name="Scazzocchio C."/>
            <person name="Seiboth B."/>
            <person name="vanKuyk P.A."/>
            <person name="Wortman J."/>
            <person name="Dyer P.S."/>
            <person name="Grigoriev I.V."/>
        </authorList>
    </citation>
    <scope>NUCLEOTIDE SEQUENCE [LARGE SCALE GENOMIC DNA]</scope>
    <source>
        <strain evidence="9">CBS 583.65</strain>
    </source>
</reference>
<protein>
    <recommendedName>
        <fullName evidence="3">aldehyde dehydrogenase (NAD(+))</fullName>
        <ecNumber evidence="3">1.2.1.3</ecNumber>
    </recommendedName>
</protein>
<evidence type="ECO:0000256" key="6">
    <source>
        <dbReference type="RuleBase" id="RU003345"/>
    </source>
</evidence>
<keyword evidence="2 6" id="KW-0560">Oxidoreductase</keyword>
<gene>
    <name evidence="8" type="ORF">ASPVEDRAFT_44802</name>
</gene>
<dbReference type="EMBL" id="KV878132">
    <property type="protein sequence ID" value="OJJ05302.1"/>
    <property type="molecule type" value="Genomic_DNA"/>
</dbReference>